<feature type="domain" description="Helicase ATP-binding" evidence="1">
    <location>
        <begin position="44"/>
        <end position="232"/>
    </location>
</feature>
<accession>A0A5C8NJW8</accession>
<reference evidence="2 3" key="1">
    <citation type="submission" date="2019-06" db="EMBL/GenBank/DDBJ databases">
        <title>Cerasibacillus sp. nov., isolated from maize field.</title>
        <authorList>
            <person name="Lin S.-Y."/>
            <person name="Tsai C.-F."/>
            <person name="Young C.-C."/>
        </authorList>
    </citation>
    <scope>NUCLEOTIDE SEQUENCE [LARGE SCALE GENOMIC DNA]</scope>
    <source>
        <strain evidence="2 3">CC-CFT480</strain>
    </source>
</reference>
<dbReference type="PROSITE" id="PS51192">
    <property type="entry name" value="HELICASE_ATP_BIND_1"/>
    <property type="match status" value="1"/>
</dbReference>
<comment type="caution">
    <text evidence="2">The sequence shown here is derived from an EMBL/GenBank/DDBJ whole genome shotgun (WGS) entry which is preliminary data.</text>
</comment>
<sequence>MSILITNEEKIKTNELFYSLLHDKNDYDMATQKCIEDTVIDLIHKKTNNNHPGMLLGKIQSGKTRTFIGVTGLAFDNNYDVAIVLTKGTKALAYQTYERLKDEFNVFVEDDYLQIFDIMNLPDNLAQYELDQKLIFIVKKETNNLKRLDKALNQTYPELKNKRTLIIDDEADYASIGFKKTDREIYEINRIAGQIDLLRQTIKDSSFLQVTATPYSLYLQPDSNIELSGYTFKPIKPAFTHLVPHGSNYVGGEYYFQESQDDSSIAFHLHNPIDDDELQILKKSDRRRFKIEEALKSNRVKSLRDAVVNFLVGGIIRRKQDENRRLRKSKYSFIIHTEQRQASHQWQEVIVTAIIDQLTLASEENPLYFQRLVKDAYDRLSLSLNILGVNVPFIDDIQYLARESLQRGHVMITKVNSEKDVNELLDDTGQLKLRVPFNIFIGGQILDRGITISNLIGFYYGRNPLQYQQDTVLQHSRMFGYRPKEDLAVTRFYTTSNLYQVMGKINDFDTALRNAITNQNNNSVVFIQRDNKNNIVPCNPNKIILSKLTSLKAHKRLLPVGMQTYSKTKIRQLVNEIDDKVDYLIRDNMEKLIDLEDASNIISMINDTFDSEKGEEWDVKSFISSLEYLSKNATEDQNKVWLVVRKNRNINRIRKSSGRYEDAPDTPKGENSELRMAKELAQDIPALILLREEGDEEKGWRGSPFWWPVLVTPASTQPVVFARETIDK</sequence>
<gene>
    <name evidence="2" type="ORF">FHP05_13560</name>
</gene>
<dbReference type="Pfam" id="PF10593">
    <property type="entry name" value="Z1"/>
    <property type="match status" value="1"/>
</dbReference>
<dbReference type="Pfam" id="PF04851">
    <property type="entry name" value="ResIII"/>
    <property type="match status" value="1"/>
</dbReference>
<dbReference type="AlphaFoldDB" id="A0A5C8NJW8"/>
<evidence type="ECO:0000259" key="1">
    <source>
        <dbReference type="PROSITE" id="PS51192"/>
    </source>
</evidence>
<keyword evidence="3" id="KW-1185">Reference proteome</keyword>
<proteinExistence type="predicted"/>
<protein>
    <recommendedName>
        <fullName evidence="1">Helicase ATP-binding domain-containing protein</fullName>
    </recommendedName>
</protein>
<evidence type="ECO:0000313" key="3">
    <source>
        <dbReference type="Proteomes" id="UP000321574"/>
    </source>
</evidence>
<dbReference type="OrthoDB" id="436461at2"/>
<dbReference type="GO" id="GO:0016787">
    <property type="term" value="F:hydrolase activity"/>
    <property type="evidence" value="ECO:0007669"/>
    <property type="project" value="InterPro"/>
</dbReference>
<dbReference type="SUPFAM" id="SSF52540">
    <property type="entry name" value="P-loop containing nucleoside triphosphate hydrolases"/>
    <property type="match status" value="1"/>
</dbReference>
<evidence type="ECO:0000313" key="2">
    <source>
        <dbReference type="EMBL" id="TXL61111.1"/>
    </source>
</evidence>
<dbReference type="InterPro" id="IPR018310">
    <property type="entry name" value="Put_endonuclease_Z1-dom"/>
</dbReference>
<dbReference type="InterPro" id="IPR014001">
    <property type="entry name" value="Helicase_ATP-bd"/>
</dbReference>
<dbReference type="InterPro" id="IPR006935">
    <property type="entry name" value="Helicase/UvrB_N"/>
</dbReference>
<dbReference type="GO" id="GO:0005524">
    <property type="term" value="F:ATP binding"/>
    <property type="evidence" value="ECO:0007669"/>
    <property type="project" value="InterPro"/>
</dbReference>
<dbReference type="GO" id="GO:0003677">
    <property type="term" value="F:DNA binding"/>
    <property type="evidence" value="ECO:0007669"/>
    <property type="project" value="InterPro"/>
</dbReference>
<dbReference type="InterPro" id="IPR027417">
    <property type="entry name" value="P-loop_NTPase"/>
</dbReference>
<name>A0A5C8NJW8_9BACI</name>
<dbReference type="EMBL" id="VDUW01000012">
    <property type="protein sequence ID" value="TXL61111.1"/>
    <property type="molecule type" value="Genomic_DNA"/>
</dbReference>
<dbReference type="Proteomes" id="UP000321574">
    <property type="component" value="Unassembled WGS sequence"/>
</dbReference>
<organism evidence="2 3">
    <name type="scientific">Cerasibacillus terrae</name>
    <dbReference type="NCBI Taxonomy" id="2498845"/>
    <lineage>
        <taxon>Bacteria</taxon>
        <taxon>Bacillati</taxon>
        <taxon>Bacillota</taxon>
        <taxon>Bacilli</taxon>
        <taxon>Bacillales</taxon>
        <taxon>Bacillaceae</taxon>
        <taxon>Cerasibacillus</taxon>
    </lineage>
</organism>